<dbReference type="SMART" id="SM00448">
    <property type="entry name" value="REC"/>
    <property type="match status" value="1"/>
</dbReference>
<evidence type="ECO:0000313" key="5">
    <source>
        <dbReference type="EMBL" id="CRF34551.1"/>
    </source>
</evidence>
<keyword evidence="1 3" id="KW-0597">Phosphoprotein</keyword>
<accession>A0A0G4K971</accession>
<dbReference type="SUPFAM" id="SSF52172">
    <property type="entry name" value="CheY-like"/>
    <property type="match status" value="1"/>
</dbReference>
<dbReference type="GeneID" id="44969080"/>
<dbReference type="Pfam" id="PF00072">
    <property type="entry name" value="Response_reg"/>
    <property type="match status" value="1"/>
</dbReference>
<proteinExistence type="predicted"/>
<reference evidence="6" key="1">
    <citation type="submission" date="2015-04" db="EMBL/GenBank/DDBJ databases">
        <authorList>
            <person name="Mushtaq Mamoona"/>
        </authorList>
    </citation>
    <scope>NUCLEOTIDE SEQUENCE [LARGE SCALE GENOMIC DNA]</scope>
    <source>
        <strain evidence="6">AN4859/03</strain>
    </source>
</reference>
<dbReference type="InterPro" id="IPR050595">
    <property type="entry name" value="Bact_response_regulator"/>
</dbReference>
<dbReference type="CDD" id="cd17542">
    <property type="entry name" value="REC_CheY"/>
    <property type="match status" value="1"/>
</dbReference>
<evidence type="ECO:0000256" key="1">
    <source>
        <dbReference type="ARBA" id="ARBA00022553"/>
    </source>
</evidence>
<dbReference type="EMBL" id="CVLB01000002">
    <property type="protein sequence ID" value="CRF34551.1"/>
    <property type="molecule type" value="Genomic_DNA"/>
</dbReference>
<dbReference type="InterPro" id="IPR011006">
    <property type="entry name" value="CheY-like_superfamily"/>
</dbReference>
<organism evidence="5 6">
    <name type="scientific">Brachyspira suanatina</name>
    <dbReference type="NCBI Taxonomy" id="381802"/>
    <lineage>
        <taxon>Bacteria</taxon>
        <taxon>Pseudomonadati</taxon>
        <taxon>Spirochaetota</taxon>
        <taxon>Spirochaetia</taxon>
        <taxon>Brachyspirales</taxon>
        <taxon>Brachyspiraceae</taxon>
        <taxon>Brachyspira</taxon>
    </lineage>
</organism>
<dbReference type="GO" id="GO:0000160">
    <property type="term" value="P:phosphorelay signal transduction system"/>
    <property type="evidence" value="ECO:0007669"/>
    <property type="project" value="UniProtKB-KW"/>
</dbReference>
<dbReference type="PROSITE" id="PS50110">
    <property type="entry name" value="RESPONSE_REGULATORY"/>
    <property type="match status" value="1"/>
</dbReference>
<dbReference type="PANTHER" id="PTHR44591:SF14">
    <property type="entry name" value="PROTEIN PILG"/>
    <property type="match status" value="1"/>
</dbReference>
<feature type="modified residue" description="4-aspartylphosphate" evidence="3">
    <location>
        <position position="70"/>
    </location>
</feature>
<feature type="domain" description="Response regulatory" evidence="4">
    <location>
        <begin position="20"/>
        <end position="135"/>
    </location>
</feature>
<evidence type="ECO:0000259" key="4">
    <source>
        <dbReference type="PROSITE" id="PS50110"/>
    </source>
</evidence>
<dbReference type="InterPro" id="IPR001789">
    <property type="entry name" value="Sig_transdc_resp-reg_receiver"/>
</dbReference>
<evidence type="ECO:0000313" key="6">
    <source>
        <dbReference type="Proteomes" id="UP000043763"/>
    </source>
</evidence>
<sequence>MSDINTKEADGINEFGKPYKVLIVDDSAFVVKQLQQIFVSEQYNVVGTAENGEEGVLMYKEYKPDLVTMDITMPKMDGITALTKIIEYDKNAKVVMVSALGKEDMVKKALLAGAKNYITKPLDRKKVLERIKMVLAKKQ</sequence>
<dbReference type="PANTHER" id="PTHR44591">
    <property type="entry name" value="STRESS RESPONSE REGULATOR PROTEIN 1"/>
    <property type="match status" value="1"/>
</dbReference>
<dbReference type="RefSeq" id="WP_014487004.1">
    <property type="nucleotide sequence ID" value="NZ_CVLB01000002.1"/>
</dbReference>
<dbReference type="Gene3D" id="3.40.50.2300">
    <property type="match status" value="1"/>
</dbReference>
<gene>
    <name evidence="5" type="primary">cheY</name>
    <name evidence="5" type="ORF">BRSU_2095</name>
</gene>
<dbReference type="Proteomes" id="UP000043763">
    <property type="component" value="Unassembled WGS sequence"/>
</dbReference>
<name>A0A0G4K971_9SPIR</name>
<evidence type="ECO:0000256" key="2">
    <source>
        <dbReference type="ARBA" id="ARBA00023012"/>
    </source>
</evidence>
<protein>
    <submittedName>
        <fullName evidence="5">Chemotaxis protein CheY</fullName>
    </submittedName>
</protein>
<keyword evidence="6" id="KW-1185">Reference proteome</keyword>
<evidence type="ECO:0000256" key="3">
    <source>
        <dbReference type="PROSITE-ProRule" id="PRU00169"/>
    </source>
</evidence>
<dbReference type="OrthoDB" id="9790669at2"/>
<keyword evidence="2" id="KW-0902">Two-component regulatory system</keyword>
<dbReference type="AlphaFoldDB" id="A0A0G4K971"/>